<protein>
    <recommendedName>
        <fullName evidence="4">Small secreted protein</fullName>
    </recommendedName>
</protein>
<dbReference type="OrthoDB" id="3836772at2759"/>
<keyword evidence="3" id="KW-1185">Reference proteome</keyword>
<evidence type="ECO:0000313" key="3">
    <source>
        <dbReference type="Proteomes" id="UP000824998"/>
    </source>
</evidence>
<sequence length="142" mass="15853">MQFKTNLLALIPVLGSTLAESWTIQKFTRNCTDPNICTYYFTINTGIFTQHCTTVDFFTPAGNHSWYDHPCHEQIQNSNWRISWGWSASDDFTVMTVVEKGRQVEAFFGYNSPNAVNPIAAYPDVGPNNVQPTGAKPVAVTA</sequence>
<dbReference type="Proteomes" id="UP000824998">
    <property type="component" value="Unassembled WGS sequence"/>
</dbReference>
<evidence type="ECO:0008006" key="4">
    <source>
        <dbReference type="Google" id="ProtNLM"/>
    </source>
</evidence>
<proteinExistence type="predicted"/>
<reference evidence="2" key="1">
    <citation type="journal article" date="2021" name="IMA Fungus">
        <title>Genomic characterization of three marine fungi, including Emericellopsis atlantica sp. nov. with signatures of a generalist lifestyle and marine biomass degradation.</title>
        <authorList>
            <person name="Hagestad O.C."/>
            <person name="Hou L."/>
            <person name="Andersen J.H."/>
            <person name="Hansen E.H."/>
            <person name="Altermark B."/>
            <person name="Li C."/>
            <person name="Kuhnert E."/>
            <person name="Cox R.J."/>
            <person name="Crous P.W."/>
            <person name="Spatafora J.W."/>
            <person name="Lail K."/>
            <person name="Amirebrahimi M."/>
            <person name="Lipzen A."/>
            <person name="Pangilinan J."/>
            <person name="Andreopoulos W."/>
            <person name="Hayes R.D."/>
            <person name="Ng V."/>
            <person name="Grigoriev I.V."/>
            <person name="Jackson S.A."/>
            <person name="Sutton T.D.S."/>
            <person name="Dobson A.D.W."/>
            <person name="Rama T."/>
        </authorList>
    </citation>
    <scope>NUCLEOTIDE SEQUENCE</scope>
    <source>
        <strain evidence="2">TRa018bII</strain>
    </source>
</reference>
<evidence type="ECO:0000256" key="1">
    <source>
        <dbReference type="SAM" id="SignalP"/>
    </source>
</evidence>
<comment type="caution">
    <text evidence="2">The sequence shown here is derived from an EMBL/GenBank/DDBJ whole genome shotgun (WGS) entry which is preliminary data.</text>
</comment>
<dbReference type="PANTHER" id="PTHR39602">
    <property type="entry name" value="ACW-9"/>
    <property type="match status" value="1"/>
</dbReference>
<dbReference type="EMBL" id="MU251947">
    <property type="protein sequence ID" value="KAG9228418.1"/>
    <property type="molecule type" value="Genomic_DNA"/>
</dbReference>
<accession>A0A9P8BZ86</accession>
<name>A0A9P8BZ86_9HELO</name>
<feature type="chain" id="PRO_5040499991" description="Small secreted protein" evidence="1">
    <location>
        <begin position="20"/>
        <end position="142"/>
    </location>
</feature>
<keyword evidence="1" id="KW-0732">Signal</keyword>
<organism evidence="2 3">
    <name type="scientific">Amylocarpus encephaloides</name>
    <dbReference type="NCBI Taxonomy" id="45428"/>
    <lineage>
        <taxon>Eukaryota</taxon>
        <taxon>Fungi</taxon>
        <taxon>Dikarya</taxon>
        <taxon>Ascomycota</taxon>
        <taxon>Pezizomycotina</taxon>
        <taxon>Leotiomycetes</taxon>
        <taxon>Helotiales</taxon>
        <taxon>Helotiales incertae sedis</taxon>
        <taxon>Amylocarpus</taxon>
    </lineage>
</organism>
<dbReference type="AlphaFoldDB" id="A0A9P8BZ86"/>
<dbReference type="PANTHER" id="PTHR39602:SF2">
    <property type="entry name" value="ACW-9"/>
    <property type="match status" value="1"/>
</dbReference>
<feature type="signal peptide" evidence="1">
    <location>
        <begin position="1"/>
        <end position="19"/>
    </location>
</feature>
<gene>
    <name evidence="2" type="ORF">BJ875DRAFT_489884</name>
</gene>
<evidence type="ECO:0000313" key="2">
    <source>
        <dbReference type="EMBL" id="KAG9228418.1"/>
    </source>
</evidence>